<dbReference type="EMBL" id="VSSQ01000060">
    <property type="protein sequence ID" value="MPL71523.1"/>
    <property type="molecule type" value="Genomic_DNA"/>
</dbReference>
<dbReference type="PANTHER" id="PTHR35866">
    <property type="entry name" value="PUTATIVE-RELATED"/>
    <property type="match status" value="1"/>
</dbReference>
<comment type="caution">
    <text evidence="1">The sequence shown here is derived from an EMBL/GenBank/DDBJ whole genome shotgun (WGS) entry which is preliminary data.</text>
</comment>
<evidence type="ECO:0000313" key="1">
    <source>
        <dbReference type="EMBL" id="MPL71523.1"/>
    </source>
</evidence>
<sequence>MAGIPLQNLAELEAELALLKKYPIENLEKIIKEIGFSCTCCGKCCTKAFNGHVFLLAEDANRLKTFSPESMIPAPDFPYSDPAGNFYVSGYALKTRENGDCVFLDENRRCKIYDQRFAICRVYPYMLHREPDARGKIDWRQISGLDEHGEYDCAISDEECAEIARETISYETAFLEQEIAFHKAVLQKFSDEGIRFVRKEHDLRVRAFLKSGKATVFVWDGYDLVKEEL</sequence>
<organism evidence="1">
    <name type="scientific">bioreactor metagenome</name>
    <dbReference type="NCBI Taxonomy" id="1076179"/>
    <lineage>
        <taxon>unclassified sequences</taxon>
        <taxon>metagenomes</taxon>
        <taxon>ecological metagenomes</taxon>
    </lineage>
</organism>
<name>A0A644TX28_9ZZZZ</name>
<dbReference type="PANTHER" id="PTHR35866:SF1">
    <property type="entry name" value="YKGJ FAMILY CYSTEINE CLUSTER PROTEIN"/>
    <property type="match status" value="1"/>
</dbReference>
<accession>A0A644TX28</accession>
<reference evidence="1" key="1">
    <citation type="submission" date="2019-08" db="EMBL/GenBank/DDBJ databases">
        <authorList>
            <person name="Kucharzyk K."/>
            <person name="Murdoch R.W."/>
            <person name="Higgins S."/>
            <person name="Loffler F."/>
        </authorList>
    </citation>
    <scope>NUCLEOTIDE SEQUENCE</scope>
</reference>
<protein>
    <recommendedName>
        <fullName evidence="2">YkgJ family cysteine cluster protein</fullName>
    </recommendedName>
</protein>
<dbReference type="AlphaFoldDB" id="A0A644TX28"/>
<proteinExistence type="predicted"/>
<dbReference type="Pfam" id="PF03692">
    <property type="entry name" value="CxxCxxCC"/>
    <property type="match status" value="1"/>
</dbReference>
<gene>
    <name evidence="1" type="ORF">SDC9_17299</name>
</gene>
<dbReference type="InterPro" id="IPR005358">
    <property type="entry name" value="Puta_zinc/iron-chelating_dom"/>
</dbReference>
<evidence type="ECO:0008006" key="2">
    <source>
        <dbReference type="Google" id="ProtNLM"/>
    </source>
</evidence>